<dbReference type="SUPFAM" id="SSF81383">
    <property type="entry name" value="F-box domain"/>
    <property type="match status" value="1"/>
</dbReference>
<accession>W9R0F1</accession>
<dbReference type="InterPro" id="IPR001810">
    <property type="entry name" value="F-box_dom"/>
</dbReference>
<feature type="domain" description="F-box" evidence="1">
    <location>
        <begin position="4"/>
        <end position="58"/>
    </location>
</feature>
<dbReference type="InterPro" id="IPR050796">
    <property type="entry name" value="SCF_F-box_component"/>
</dbReference>
<dbReference type="Gene3D" id="1.20.1280.50">
    <property type="match status" value="1"/>
</dbReference>
<dbReference type="InterPro" id="IPR036047">
    <property type="entry name" value="F-box-like_dom_sf"/>
</dbReference>
<dbReference type="PANTHER" id="PTHR31672:SF13">
    <property type="entry name" value="F-BOX PROTEIN CPR30-LIKE"/>
    <property type="match status" value="1"/>
</dbReference>
<reference evidence="3" key="1">
    <citation type="submission" date="2013-01" db="EMBL/GenBank/DDBJ databases">
        <title>Draft Genome Sequence of a Mulberry Tree, Morus notabilis C.K. Schneid.</title>
        <authorList>
            <person name="He N."/>
            <person name="Zhao S."/>
        </authorList>
    </citation>
    <scope>NUCLEOTIDE SEQUENCE</scope>
</reference>
<dbReference type="PANTHER" id="PTHR31672">
    <property type="entry name" value="BNACNNG10540D PROTEIN"/>
    <property type="match status" value="1"/>
</dbReference>
<evidence type="ECO:0000259" key="1">
    <source>
        <dbReference type="PROSITE" id="PS50181"/>
    </source>
</evidence>
<evidence type="ECO:0000313" key="3">
    <source>
        <dbReference type="Proteomes" id="UP000030645"/>
    </source>
</evidence>
<organism evidence="2 3">
    <name type="scientific">Morus notabilis</name>
    <dbReference type="NCBI Taxonomy" id="981085"/>
    <lineage>
        <taxon>Eukaryota</taxon>
        <taxon>Viridiplantae</taxon>
        <taxon>Streptophyta</taxon>
        <taxon>Embryophyta</taxon>
        <taxon>Tracheophyta</taxon>
        <taxon>Spermatophyta</taxon>
        <taxon>Magnoliopsida</taxon>
        <taxon>eudicotyledons</taxon>
        <taxon>Gunneridae</taxon>
        <taxon>Pentapetalae</taxon>
        <taxon>rosids</taxon>
        <taxon>fabids</taxon>
        <taxon>Rosales</taxon>
        <taxon>Moraceae</taxon>
        <taxon>Moreae</taxon>
        <taxon>Morus</taxon>
    </lineage>
</organism>
<evidence type="ECO:0000313" key="2">
    <source>
        <dbReference type="EMBL" id="EXB31416.1"/>
    </source>
</evidence>
<proteinExistence type="predicted"/>
<protein>
    <recommendedName>
        <fullName evidence="1">F-box domain-containing protein</fullName>
    </recommendedName>
</protein>
<dbReference type="AlphaFoldDB" id="W9R0F1"/>
<name>W9R0F1_9ROSA</name>
<dbReference type="PROSITE" id="PS50181">
    <property type="entry name" value="FBOX"/>
    <property type="match status" value="1"/>
</dbReference>
<gene>
    <name evidence="2" type="ORF">L484_014843</name>
</gene>
<keyword evidence="3" id="KW-1185">Reference proteome</keyword>
<dbReference type="Proteomes" id="UP000030645">
    <property type="component" value="Unassembled WGS sequence"/>
</dbReference>
<sequence>MESRPKLPEIPLDMIKQILSWLPVESLLRFNRVRKEWHSLIQDPGFIKLHTDRAWRGTPVLLPYTRDTDNDSFYLVDYRT</sequence>
<dbReference type="SMART" id="SM00256">
    <property type="entry name" value="FBOX"/>
    <property type="match status" value="1"/>
</dbReference>
<dbReference type="Pfam" id="PF00646">
    <property type="entry name" value="F-box"/>
    <property type="match status" value="1"/>
</dbReference>
<dbReference type="EMBL" id="KE343506">
    <property type="protein sequence ID" value="EXB31416.1"/>
    <property type="molecule type" value="Genomic_DNA"/>
</dbReference>